<evidence type="ECO:0000256" key="1">
    <source>
        <dbReference type="SAM" id="MobiDB-lite"/>
    </source>
</evidence>
<keyword evidence="2" id="KW-1133">Transmembrane helix</keyword>
<evidence type="ECO:0000313" key="3">
    <source>
        <dbReference type="EMBL" id="VAX03865.1"/>
    </source>
</evidence>
<accession>A0A3B1BC32</accession>
<sequence length="283" mass="31299">MSDIIGNIGVPNPLKVKNKKSDDTTGLFVSLYLIVLAFFVVMNSISNQDQNKVDAATESVTRAFKNPFEPEADFIDVAANEEAVTPNDEFHDQILGVFASLVGFDGKYATKGGDTVRVEFNPNDLFMDDSHEFRPNQQPFLKQLSVFLAGGRSSERREINFVISTGKILPQGPKYWQDLNILRAGAFVHKLSEMNVAENQMSIGVVKGPKEQVTLTFHNRDIKASVQGLAGHETQKMPKNYLNEQSGQDESGQDLPIQDVPDRTPRSPIADQSIIDDNDQGGQ</sequence>
<keyword evidence="2" id="KW-0472">Membrane</keyword>
<reference evidence="3" key="1">
    <citation type="submission" date="2018-06" db="EMBL/GenBank/DDBJ databases">
        <authorList>
            <person name="Zhirakovskaya E."/>
        </authorList>
    </citation>
    <scope>NUCLEOTIDE SEQUENCE</scope>
</reference>
<name>A0A3B1BC32_9ZZZZ</name>
<keyword evidence="2" id="KW-0812">Transmembrane</keyword>
<feature type="transmembrane region" description="Helical" evidence="2">
    <location>
        <begin position="25"/>
        <end position="45"/>
    </location>
</feature>
<evidence type="ECO:0000256" key="2">
    <source>
        <dbReference type="SAM" id="Phobius"/>
    </source>
</evidence>
<organism evidence="3">
    <name type="scientific">hydrothermal vent metagenome</name>
    <dbReference type="NCBI Taxonomy" id="652676"/>
    <lineage>
        <taxon>unclassified sequences</taxon>
        <taxon>metagenomes</taxon>
        <taxon>ecological metagenomes</taxon>
    </lineage>
</organism>
<protein>
    <submittedName>
        <fullName evidence="3">Uncharacterized protein</fullName>
    </submittedName>
</protein>
<dbReference type="EMBL" id="UOFW01000066">
    <property type="protein sequence ID" value="VAX03865.1"/>
    <property type="molecule type" value="Genomic_DNA"/>
</dbReference>
<feature type="compositionally biased region" description="Acidic residues" evidence="1">
    <location>
        <begin position="274"/>
        <end position="283"/>
    </location>
</feature>
<dbReference type="AlphaFoldDB" id="A0A3B1BC32"/>
<gene>
    <name evidence="3" type="ORF">MNBD_ALPHA03-90</name>
</gene>
<proteinExistence type="predicted"/>
<feature type="region of interest" description="Disordered" evidence="1">
    <location>
        <begin position="242"/>
        <end position="283"/>
    </location>
</feature>